<dbReference type="RefSeq" id="WP_155201073.1">
    <property type="nucleotide sequence ID" value="NZ_WMZL01000004.1"/>
</dbReference>
<dbReference type="SUPFAM" id="SSF53850">
    <property type="entry name" value="Periplasmic binding protein-like II"/>
    <property type="match status" value="1"/>
</dbReference>
<evidence type="ECO:0000256" key="3">
    <source>
        <dbReference type="SAM" id="SignalP"/>
    </source>
</evidence>
<dbReference type="InterPro" id="IPR006059">
    <property type="entry name" value="SBP"/>
</dbReference>
<keyword evidence="2" id="KW-0813">Transport</keyword>
<proteinExistence type="inferred from homology"/>
<evidence type="ECO:0000256" key="1">
    <source>
        <dbReference type="ARBA" id="ARBA00008520"/>
    </source>
</evidence>
<dbReference type="PANTHER" id="PTHR43649">
    <property type="entry name" value="ARABINOSE-BINDING PROTEIN-RELATED"/>
    <property type="match status" value="1"/>
</dbReference>
<protein>
    <submittedName>
        <fullName evidence="4">Extracellular solute-binding protein</fullName>
    </submittedName>
</protein>
<dbReference type="PROSITE" id="PS51257">
    <property type="entry name" value="PROKAR_LIPOPROTEIN"/>
    <property type="match status" value="1"/>
</dbReference>
<reference evidence="4 5" key="1">
    <citation type="journal article" date="2019" name="Nat. Med.">
        <title>A library of human gut bacterial isolates paired with longitudinal multiomics data enables mechanistic microbiome research.</title>
        <authorList>
            <person name="Poyet M."/>
            <person name="Groussin M."/>
            <person name="Gibbons S.M."/>
            <person name="Avila-Pacheco J."/>
            <person name="Jiang X."/>
            <person name="Kearney S.M."/>
            <person name="Perrotta A.R."/>
            <person name="Berdy B."/>
            <person name="Zhao S."/>
            <person name="Lieberman T.D."/>
            <person name="Swanson P.K."/>
            <person name="Smith M."/>
            <person name="Roesemann S."/>
            <person name="Alexander J.E."/>
            <person name="Rich S.A."/>
            <person name="Livny J."/>
            <person name="Vlamakis H."/>
            <person name="Clish C."/>
            <person name="Bullock K."/>
            <person name="Deik A."/>
            <person name="Scott J."/>
            <person name="Pierce K.A."/>
            <person name="Xavier R.J."/>
            <person name="Alm E.J."/>
        </authorList>
    </citation>
    <scope>NUCLEOTIDE SEQUENCE [LARGE SCALE GENOMIC DNA]</scope>
    <source>
        <strain evidence="4 5">BIOML-A7</strain>
    </source>
</reference>
<keyword evidence="3" id="KW-0732">Signal</keyword>
<sequence length="460" mass="51507">MKKQNFLHKGWAYRSVSIMLIFALIAGCFSACGTAAPQASAAESAAKADAVQKYLETGEITDQPVTLRWLHRFPSEEEAAYFQSLADEYTQMHPNVTFQIDTASDDAMKEKLRVMVGGGDVPDIYYSWSGEFAAKFVRAGVAVDLTAYQEADPEWKSSISEVYWDDGDVDGADYGVPFRFTGGAMMYNKGIFQELGLSEPTTWGEFENVCQKLLDAGYTPMMYGNAQPWISAWWFTALFEQMVPQDIRETDYNADTGEWTDEGYVKALALMQEMQNKGYLNDNINSMTDDQATEMFAAGMGGMFYTGLYNFDPMDEKMGSENWDWFPFPSLEDAVGRTNTVVGASDLFIVSSQSEHPEVAVDFLKFLTSKENQTRLPAETWLTPVVEGSSTQDNSSAKELDFIEYVANESNGFSEYLDTATDARVCDVLLENFQLLYDGKAPEEIMKEVQQIAKTVREEG</sequence>
<dbReference type="Pfam" id="PF01547">
    <property type="entry name" value="SBP_bac_1"/>
    <property type="match status" value="1"/>
</dbReference>
<evidence type="ECO:0000256" key="2">
    <source>
        <dbReference type="ARBA" id="ARBA00022448"/>
    </source>
</evidence>
<evidence type="ECO:0000313" key="5">
    <source>
        <dbReference type="Proteomes" id="UP000449193"/>
    </source>
</evidence>
<organism evidence="4 5">
    <name type="scientific">Ruthenibacterium lactatiformans</name>
    <dbReference type="NCBI Taxonomy" id="1550024"/>
    <lineage>
        <taxon>Bacteria</taxon>
        <taxon>Bacillati</taxon>
        <taxon>Bacillota</taxon>
        <taxon>Clostridia</taxon>
        <taxon>Eubacteriales</taxon>
        <taxon>Oscillospiraceae</taxon>
        <taxon>Ruthenibacterium</taxon>
    </lineage>
</organism>
<name>A0A6I3QKG8_9FIRM</name>
<feature type="signal peptide" evidence="3">
    <location>
        <begin position="1"/>
        <end position="35"/>
    </location>
</feature>
<evidence type="ECO:0000313" key="4">
    <source>
        <dbReference type="EMBL" id="MTS50377.1"/>
    </source>
</evidence>
<feature type="chain" id="PRO_5039509498" evidence="3">
    <location>
        <begin position="36"/>
        <end position="460"/>
    </location>
</feature>
<comment type="similarity">
    <text evidence="1">Belongs to the bacterial solute-binding protein 1 family.</text>
</comment>
<dbReference type="Proteomes" id="UP000449193">
    <property type="component" value="Unassembled WGS sequence"/>
</dbReference>
<comment type="caution">
    <text evidence="4">The sequence shown here is derived from an EMBL/GenBank/DDBJ whole genome shotgun (WGS) entry which is preliminary data.</text>
</comment>
<dbReference type="InterPro" id="IPR050490">
    <property type="entry name" value="Bact_solute-bd_prot1"/>
</dbReference>
<accession>A0A6I3QKG8</accession>
<dbReference type="Gene3D" id="3.40.190.10">
    <property type="entry name" value="Periplasmic binding protein-like II"/>
    <property type="match status" value="2"/>
</dbReference>
<dbReference type="EMBL" id="WMZR01000002">
    <property type="protein sequence ID" value="MTS50377.1"/>
    <property type="molecule type" value="Genomic_DNA"/>
</dbReference>
<dbReference type="PANTHER" id="PTHR43649:SF29">
    <property type="entry name" value="OSMOPROTECTIVE COMPOUNDS-BINDING PROTEIN GGTB"/>
    <property type="match status" value="1"/>
</dbReference>
<dbReference type="AlphaFoldDB" id="A0A6I3QKG8"/>
<gene>
    <name evidence="4" type="ORF">GMD52_02320</name>
</gene>